<name>A0A0G2UER5_BACDO</name>
<reference evidence="9" key="1">
    <citation type="submission" date="2015-02" db="EMBL/GenBank/DDBJ databases">
        <title>Discovery of Chemosensory Genes in the Oriental Fruit Fly, Bactrocera dorsalis.</title>
        <authorList>
            <person name="Wu Z."/>
            <person name="Zhang H."/>
            <person name="Bin S."/>
            <person name="Wang Z."/>
            <person name="He H."/>
            <person name="Lin J."/>
        </authorList>
    </citation>
    <scope>NUCLEOTIDE SEQUENCE</scope>
</reference>
<proteinExistence type="evidence at transcript level"/>
<dbReference type="InterPro" id="IPR009318">
    <property type="entry name" value="Gustatory_rcpt"/>
</dbReference>
<dbReference type="PANTHER" id="PTHR21421:SF29">
    <property type="entry name" value="GUSTATORY RECEPTOR 5A FOR TREHALOSE-RELATED"/>
    <property type="match status" value="1"/>
</dbReference>
<evidence type="ECO:0000256" key="1">
    <source>
        <dbReference type="ARBA" id="ARBA00004651"/>
    </source>
</evidence>
<dbReference type="Pfam" id="PF06151">
    <property type="entry name" value="Trehalose_recp"/>
    <property type="match status" value="1"/>
</dbReference>
<keyword evidence="7 9" id="KW-0675">Receptor</keyword>
<comment type="subcellular location">
    <subcellularLocation>
        <location evidence="1">Cell membrane</location>
        <topology evidence="1">Multi-pass membrane protein</topology>
    </subcellularLocation>
</comment>
<dbReference type="GO" id="GO:0033041">
    <property type="term" value="F:sweet taste receptor activity"/>
    <property type="evidence" value="ECO:0007669"/>
    <property type="project" value="TreeGrafter"/>
</dbReference>
<feature type="transmembrane region" description="Helical" evidence="8">
    <location>
        <begin position="304"/>
        <end position="322"/>
    </location>
</feature>
<keyword evidence="3" id="KW-1003">Cell membrane</keyword>
<feature type="transmembrane region" description="Helical" evidence="8">
    <location>
        <begin position="395"/>
        <end position="416"/>
    </location>
</feature>
<dbReference type="AlphaFoldDB" id="A0A0G2UER5"/>
<keyword evidence="6 8" id="KW-0472">Membrane</keyword>
<evidence type="ECO:0000256" key="2">
    <source>
        <dbReference type="ARBA" id="ARBA00005327"/>
    </source>
</evidence>
<evidence type="ECO:0000256" key="8">
    <source>
        <dbReference type="SAM" id="Phobius"/>
    </source>
</evidence>
<gene>
    <name evidence="9" type="primary">GR5a</name>
</gene>
<feature type="transmembrane region" description="Helical" evidence="8">
    <location>
        <begin position="182"/>
        <end position="200"/>
    </location>
</feature>
<dbReference type="PIRSF" id="PIRSF038981">
    <property type="entry name" value="GRP"/>
    <property type="match status" value="1"/>
</dbReference>
<dbReference type="OrthoDB" id="5800391at2759"/>
<evidence type="ECO:0000256" key="4">
    <source>
        <dbReference type="ARBA" id="ARBA00022692"/>
    </source>
</evidence>
<dbReference type="EMBL" id="KP743663">
    <property type="protein sequence ID" value="AKI28979.1"/>
    <property type="molecule type" value="mRNA"/>
</dbReference>
<evidence type="ECO:0000256" key="7">
    <source>
        <dbReference type="ARBA" id="ARBA00023170"/>
    </source>
</evidence>
<feature type="transmembrane region" description="Helical" evidence="8">
    <location>
        <begin position="270"/>
        <end position="292"/>
    </location>
</feature>
<comment type="similarity">
    <text evidence="2">Belongs to the insect chemoreceptor superfamily. Gustatory receptor (GR) family. Gr5a subfamily.</text>
</comment>
<dbReference type="GO" id="GO:0005886">
    <property type="term" value="C:plasma membrane"/>
    <property type="evidence" value="ECO:0007669"/>
    <property type="project" value="UniProtKB-SubCell"/>
</dbReference>
<feature type="transmembrane region" description="Helical" evidence="8">
    <location>
        <begin position="149"/>
        <end position="170"/>
    </location>
</feature>
<keyword evidence="4 8" id="KW-0812">Transmembrane</keyword>
<keyword evidence="5 8" id="KW-1133">Transmembrane helix</keyword>
<evidence type="ECO:0000256" key="5">
    <source>
        <dbReference type="ARBA" id="ARBA00022989"/>
    </source>
</evidence>
<accession>A0A0G2UER5</accession>
<evidence type="ECO:0000256" key="6">
    <source>
        <dbReference type="ARBA" id="ARBA00023136"/>
    </source>
</evidence>
<protein>
    <submittedName>
        <fullName evidence="9">Gustatory receptor 5a</fullName>
    </submittedName>
</protein>
<evidence type="ECO:0000256" key="3">
    <source>
        <dbReference type="ARBA" id="ARBA00022475"/>
    </source>
</evidence>
<feature type="transmembrane region" description="Helical" evidence="8">
    <location>
        <begin position="235"/>
        <end position="258"/>
    </location>
</feature>
<sequence length="496" mass="57315">MHKSYLNYTLLKQIVRYLKAKQITELENDDGRKYSVKRFLTGQPQQRRKRLQIINGILPAPRKLSKRQTTIAVDEKQELTKELYEQSTHPKVRGIRRGTRADFIHNGSFHEAVGPLLVIAQCFCLMPVRGILAASPKGLSFRWKSFRTWYCILYTLVTIADTGLTINMVVKGVLDVRNIEPLIFHANILLASIGFLRLAAKWPQLMRKWQRVERHMPPFQSWREREALAVRVHKVTFVLVTLSLTEHLLSTISAIHFANYCPSRVDPIESYFMTVVSQIFFVFDYSTWLAWFGKILNVLMTFGWSYMDVFLMIIGIGLSSLFEQVQRSLERVKGQVMPESFWTRTRLQYRLICDLIEQVDSAVSAITVLSFANNLYFVCIQLLKSMNTMPSVAHFVYFYASLCFLLARTLAVSLYLSEVNDRSREPLKIIKKVPKEGFHPEVDRLAHKIGMDTVALTGLKFFNITRGLVLTVAGTIVTYELVLIQFHEDQNLWNCN</sequence>
<organism evidence="9">
    <name type="scientific">Bactrocera dorsalis</name>
    <name type="common">Oriental fruit fly</name>
    <name type="synonym">Dacus dorsalis</name>
    <dbReference type="NCBI Taxonomy" id="27457"/>
    <lineage>
        <taxon>Eukaryota</taxon>
        <taxon>Metazoa</taxon>
        <taxon>Ecdysozoa</taxon>
        <taxon>Arthropoda</taxon>
        <taxon>Hexapoda</taxon>
        <taxon>Insecta</taxon>
        <taxon>Pterygota</taxon>
        <taxon>Neoptera</taxon>
        <taxon>Endopterygota</taxon>
        <taxon>Diptera</taxon>
        <taxon>Brachycera</taxon>
        <taxon>Muscomorpha</taxon>
        <taxon>Tephritoidea</taxon>
        <taxon>Tephritidae</taxon>
        <taxon>Bactrocera</taxon>
        <taxon>Bactrocera</taxon>
    </lineage>
</organism>
<evidence type="ECO:0000313" key="9">
    <source>
        <dbReference type="EMBL" id="AKI28979.1"/>
    </source>
</evidence>
<feature type="transmembrane region" description="Helical" evidence="8">
    <location>
        <begin position="362"/>
        <end position="383"/>
    </location>
</feature>
<dbReference type="PANTHER" id="PTHR21421">
    <property type="entry name" value="GUSTATORY RECEPTOR"/>
    <property type="match status" value="1"/>
</dbReference>